<dbReference type="OrthoDB" id="9810005at2"/>
<evidence type="ECO:0000256" key="3">
    <source>
        <dbReference type="ARBA" id="ARBA00022801"/>
    </source>
</evidence>
<protein>
    <submittedName>
        <fullName evidence="5">TatD-related deoxyribonuclease</fullName>
    </submittedName>
</protein>
<dbReference type="EMBL" id="BJZO01000004">
    <property type="protein sequence ID" value="GEO80152.1"/>
    <property type="molecule type" value="Genomic_DNA"/>
</dbReference>
<reference evidence="5 6" key="1">
    <citation type="submission" date="2019-07" db="EMBL/GenBank/DDBJ databases">
        <title>Whole genome shotgun sequence of Rhodospirillum oryzae NBRC 107573.</title>
        <authorList>
            <person name="Hosoyama A."/>
            <person name="Uohara A."/>
            <person name="Ohji S."/>
            <person name="Ichikawa N."/>
        </authorList>
    </citation>
    <scope>NUCLEOTIDE SEQUENCE [LARGE SCALE GENOMIC DNA]</scope>
    <source>
        <strain evidence="5 6">NBRC 107573</strain>
    </source>
</reference>
<feature type="binding site" evidence="4">
    <location>
        <position position="92"/>
    </location>
    <ligand>
        <name>a divalent metal cation</name>
        <dbReference type="ChEBI" id="CHEBI:60240"/>
        <label>1</label>
    </ligand>
</feature>
<dbReference type="Pfam" id="PF01026">
    <property type="entry name" value="TatD_DNase"/>
    <property type="match status" value="1"/>
</dbReference>
<dbReference type="InterPro" id="IPR001130">
    <property type="entry name" value="TatD-like"/>
</dbReference>
<dbReference type="PANTHER" id="PTHR46124">
    <property type="entry name" value="D-AMINOACYL-TRNA DEACYLASE"/>
    <property type="match status" value="1"/>
</dbReference>
<dbReference type="Proteomes" id="UP000321567">
    <property type="component" value="Unassembled WGS sequence"/>
</dbReference>
<sequence length="270" mass="29392">MLVDSHCHLDFPDFADELDQVVARARLAGLGAMLTIGTHVTRFEPVRALTDRFPDVWCTVGIHPHEAGREPVHDAEALARLAEAPKVVGFGETGLDYFYDHSPRADQERSFRAHLEAARLTGLPVVIHTRDADEDTARLLREEYEKGPFTGLIHCFSGGADLARTALDLGLYLSVSGIITFPKAQNVRDVIATVPLDRLLVETDAPYLAPVPFRGKRNEPAHVVHTAAAVARLKGVPEEAFHQATTDNFFRLFATCVRPAGPAASAASAS</sequence>
<name>A0A512H3V9_9PROT</name>
<dbReference type="NCBIfam" id="TIGR00010">
    <property type="entry name" value="YchF/TatD family DNA exonuclease"/>
    <property type="match status" value="1"/>
</dbReference>
<evidence type="ECO:0000256" key="2">
    <source>
        <dbReference type="ARBA" id="ARBA00022723"/>
    </source>
</evidence>
<dbReference type="PIRSF" id="PIRSF005902">
    <property type="entry name" value="DNase_TatD"/>
    <property type="match status" value="1"/>
</dbReference>
<dbReference type="PROSITE" id="PS01091">
    <property type="entry name" value="TATD_3"/>
    <property type="match status" value="1"/>
</dbReference>
<dbReference type="RefSeq" id="WP_147162218.1">
    <property type="nucleotide sequence ID" value="NZ_BJZO01000004.1"/>
</dbReference>
<dbReference type="FunFam" id="3.20.20.140:FF:000005">
    <property type="entry name" value="TatD family hydrolase"/>
    <property type="match status" value="1"/>
</dbReference>
<evidence type="ECO:0000313" key="5">
    <source>
        <dbReference type="EMBL" id="GEO80152.1"/>
    </source>
</evidence>
<feature type="binding site" evidence="4">
    <location>
        <position position="8"/>
    </location>
    <ligand>
        <name>a divalent metal cation</name>
        <dbReference type="ChEBI" id="CHEBI:60240"/>
        <label>1</label>
    </ligand>
</feature>
<dbReference type="InterPro" id="IPR015991">
    <property type="entry name" value="TatD/YcfH-like"/>
</dbReference>
<organism evidence="5 6">
    <name type="scientific">Pararhodospirillum oryzae</name>
    <dbReference type="NCBI Taxonomy" id="478448"/>
    <lineage>
        <taxon>Bacteria</taxon>
        <taxon>Pseudomonadati</taxon>
        <taxon>Pseudomonadota</taxon>
        <taxon>Alphaproteobacteria</taxon>
        <taxon>Rhodospirillales</taxon>
        <taxon>Rhodospirillaceae</taxon>
        <taxon>Pararhodospirillum</taxon>
    </lineage>
</organism>
<gene>
    <name evidence="5" type="ORF">ROR02_02830</name>
</gene>
<dbReference type="GO" id="GO:0004536">
    <property type="term" value="F:DNA nuclease activity"/>
    <property type="evidence" value="ECO:0007669"/>
    <property type="project" value="InterPro"/>
</dbReference>
<dbReference type="GO" id="GO:0016788">
    <property type="term" value="F:hydrolase activity, acting on ester bonds"/>
    <property type="evidence" value="ECO:0007669"/>
    <property type="project" value="InterPro"/>
</dbReference>
<dbReference type="GO" id="GO:0046872">
    <property type="term" value="F:metal ion binding"/>
    <property type="evidence" value="ECO:0007669"/>
    <property type="project" value="UniProtKB-KW"/>
</dbReference>
<accession>A0A512H3V9</accession>
<keyword evidence="2 4" id="KW-0479">Metal-binding</keyword>
<comment type="similarity">
    <text evidence="1">Belongs to the metallo-dependent hydrolases superfamily. TatD-type hydrolase family.</text>
</comment>
<comment type="caution">
    <text evidence="5">The sequence shown here is derived from an EMBL/GenBank/DDBJ whole genome shotgun (WGS) entry which is preliminary data.</text>
</comment>
<evidence type="ECO:0000256" key="4">
    <source>
        <dbReference type="PIRSR" id="PIRSR005902-1"/>
    </source>
</evidence>
<evidence type="ECO:0000313" key="6">
    <source>
        <dbReference type="Proteomes" id="UP000321567"/>
    </source>
</evidence>
<proteinExistence type="inferred from homology"/>
<dbReference type="PROSITE" id="PS01137">
    <property type="entry name" value="TATD_1"/>
    <property type="match status" value="1"/>
</dbReference>
<feature type="binding site" evidence="4">
    <location>
        <position position="204"/>
    </location>
    <ligand>
        <name>a divalent metal cation</name>
        <dbReference type="ChEBI" id="CHEBI:60240"/>
        <label>1</label>
    </ligand>
</feature>
<feature type="binding site" evidence="4">
    <location>
        <position position="154"/>
    </location>
    <ligand>
        <name>a divalent metal cation</name>
        <dbReference type="ChEBI" id="CHEBI:60240"/>
        <label>2</label>
    </ligand>
</feature>
<dbReference type="PROSITE" id="PS01090">
    <property type="entry name" value="TATD_2"/>
    <property type="match status" value="1"/>
</dbReference>
<dbReference type="AlphaFoldDB" id="A0A512H3V9"/>
<evidence type="ECO:0000256" key="1">
    <source>
        <dbReference type="ARBA" id="ARBA00009275"/>
    </source>
</evidence>
<dbReference type="CDD" id="cd01310">
    <property type="entry name" value="TatD_DNAse"/>
    <property type="match status" value="1"/>
</dbReference>
<dbReference type="Gene3D" id="3.20.20.140">
    <property type="entry name" value="Metal-dependent hydrolases"/>
    <property type="match status" value="1"/>
</dbReference>
<dbReference type="GO" id="GO:0005829">
    <property type="term" value="C:cytosol"/>
    <property type="evidence" value="ECO:0007669"/>
    <property type="project" value="TreeGrafter"/>
</dbReference>
<feature type="binding site" evidence="4">
    <location>
        <position position="6"/>
    </location>
    <ligand>
        <name>a divalent metal cation</name>
        <dbReference type="ChEBI" id="CHEBI:60240"/>
        <label>1</label>
    </ligand>
</feature>
<keyword evidence="3" id="KW-0378">Hydrolase</keyword>
<feature type="binding site" evidence="4">
    <location>
        <position position="128"/>
    </location>
    <ligand>
        <name>a divalent metal cation</name>
        <dbReference type="ChEBI" id="CHEBI:60240"/>
        <label>2</label>
    </ligand>
</feature>
<dbReference type="InterPro" id="IPR018228">
    <property type="entry name" value="DNase_TatD-rel_CS"/>
</dbReference>
<keyword evidence="6" id="KW-1185">Reference proteome</keyword>
<dbReference type="InterPro" id="IPR032466">
    <property type="entry name" value="Metal_Hydrolase"/>
</dbReference>
<dbReference type="SUPFAM" id="SSF51556">
    <property type="entry name" value="Metallo-dependent hydrolases"/>
    <property type="match status" value="1"/>
</dbReference>
<dbReference type="PANTHER" id="PTHR46124:SF2">
    <property type="entry name" value="D-AMINOACYL-TRNA DEACYLASE"/>
    <property type="match status" value="1"/>
</dbReference>